<comment type="caution">
    <text evidence="4">The sequence shown here is derived from an EMBL/GenBank/DDBJ whole genome shotgun (WGS) entry which is preliminary data.</text>
</comment>
<sequence length="283" mass="31506">MTNKVVAITCASGKVGKAITHKLLTANAFQLYILVRACSFDSPVYQAYQRRGAKLHSIDFEDEAGIVEALAGVDIFISAVAGPAWAVQFTLVRAAIKAGVKLFFPSEHGSEFEDDTPWPPTHIQKNVRKVAQELGLPIAILENAAFPEAVITPALDWSLAEKKVSVWGDGNTKLGWTTIRSVADWFTHVLITIPIEQLQNRRFKIQADSYTYNEVVALWEQKHNDKLEVEHRPLKELEDRFAANPNDVYAALMLELASGRMNIGGKDNSMYPDWQPDSIESVL</sequence>
<dbReference type="GO" id="GO:0016491">
    <property type="term" value="F:oxidoreductase activity"/>
    <property type="evidence" value="ECO:0007669"/>
    <property type="project" value="UniProtKB-KW"/>
</dbReference>
<keyword evidence="1" id="KW-0521">NADP</keyword>
<protein>
    <recommendedName>
        <fullName evidence="3">NmrA-like domain-containing protein</fullName>
    </recommendedName>
</protein>
<dbReference type="Gene3D" id="3.90.25.10">
    <property type="entry name" value="UDP-galactose 4-epimerase, domain 1"/>
    <property type="match status" value="1"/>
</dbReference>
<evidence type="ECO:0000256" key="1">
    <source>
        <dbReference type="ARBA" id="ARBA00022857"/>
    </source>
</evidence>
<proteinExistence type="predicted"/>
<dbReference type="AlphaFoldDB" id="A0A8H2XKQ6"/>
<dbReference type="Proteomes" id="UP000663843">
    <property type="component" value="Unassembled WGS sequence"/>
</dbReference>
<evidence type="ECO:0000256" key="2">
    <source>
        <dbReference type="ARBA" id="ARBA00023002"/>
    </source>
</evidence>
<dbReference type="SUPFAM" id="SSF51735">
    <property type="entry name" value="NAD(P)-binding Rossmann-fold domains"/>
    <property type="match status" value="1"/>
</dbReference>
<dbReference type="PANTHER" id="PTHR47706:SF9">
    <property type="entry name" value="NMRA-LIKE DOMAIN-CONTAINING PROTEIN-RELATED"/>
    <property type="match status" value="1"/>
</dbReference>
<dbReference type="PANTHER" id="PTHR47706">
    <property type="entry name" value="NMRA-LIKE FAMILY PROTEIN"/>
    <property type="match status" value="1"/>
</dbReference>
<evidence type="ECO:0000313" key="5">
    <source>
        <dbReference type="Proteomes" id="UP000663843"/>
    </source>
</evidence>
<reference evidence="4" key="1">
    <citation type="submission" date="2021-01" db="EMBL/GenBank/DDBJ databases">
        <authorList>
            <person name="Kaushik A."/>
        </authorList>
    </citation>
    <scope>NUCLEOTIDE SEQUENCE</scope>
    <source>
        <strain evidence="4">AG2-2IIIB</strain>
    </source>
</reference>
<dbReference type="EMBL" id="CAJMWT010001916">
    <property type="protein sequence ID" value="CAE6425396.1"/>
    <property type="molecule type" value="Genomic_DNA"/>
</dbReference>
<keyword evidence="2" id="KW-0560">Oxidoreductase</keyword>
<dbReference type="InterPro" id="IPR008030">
    <property type="entry name" value="NmrA-like"/>
</dbReference>
<evidence type="ECO:0000313" key="4">
    <source>
        <dbReference type="EMBL" id="CAE6425396.1"/>
    </source>
</evidence>
<accession>A0A8H2XKQ6</accession>
<dbReference type="InterPro" id="IPR036291">
    <property type="entry name" value="NAD(P)-bd_dom_sf"/>
</dbReference>
<dbReference type="Pfam" id="PF05368">
    <property type="entry name" value="NmrA"/>
    <property type="match status" value="1"/>
</dbReference>
<dbReference type="Gene3D" id="3.40.50.720">
    <property type="entry name" value="NAD(P)-binding Rossmann-like Domain"/>
    <property type="match status" value="1"/>
</dbReference>
<gene>
    <name evidence="4" type="ORF">RDB_LOCUS57890</name>
</gene>
<feature type="domain" description="NmrA-like" evidence="3">
    <location>
        <begin position="3"/>
        <end position="239"/>
    </location>
</feature>
<name>A0A8H2XKQ6_9AGAM</name>
<evidence type="ECO:0000259" key="3">
    <source>
        <dbReference type="Pfam" id="PF05368"/>
    </source>
</evidence>
<dbReference type="InterPro" id="IPR051609">
    <property type="entry name" value="NmrA/Isoflavone_reductase-like"/>
</dbReference>
<organism evidence="4 5">
    <name type="scientific">Rhizoctonia solani</name>
    <dbReference type="NCBI Taxonomy" id="456999"/>
    <lineage>
        <taxon>Eukaryota</taxon>
        <taxon>Fungi</taxon>
        <taxon>Dikarya</taxon>
        <taxon>Basidiomycota</taxon>
        <taxon>Agaricomycotina</taxon>
        <taxon>Agaricomycetes</taxon>
        <taxon>Cantharellales</taxon>
        <taxon>Ceratobasidiaceae</taxon>
        <taxon>Rhizoctonia</taxon>
    </lineage>
</organism>